<feature type="domain" description="DJ-1/PfpI" evidence="1">
    <location>
        <begin position="2"/>
        <end position="164"/>
    </location>
</feature>
<dbReference type="PANTHER" id="PTHR48094">
    <property type="entry name" value="PROTEIN/NUCLEIC ACID DEGLYCASE DJ-1-RELATED"/>
    <property type="match status" value="1"/>
</dbReference>
<dbReference type="InterPro" id="IPR002818">
    <property type="entry name" value="DJ-1/PfpI"/>
</dbReference>
<name>A0A921LDK3_9FIRM</name>
<dbReference type="GO" id="GO:0005737">
    <property type="term" value="C:cytoplasm"/>
    <property type="evidence" value="ECO:0007669"/>
    <property type="project" value="TreeGrafter"/>
</dbReference>
<proteinExistence type="predicted"/>
<reference evidence="2" key="1">
    <citation type="journal article" date="2021" name="PeerJ">
        <title>Extensive microbial diversity within the chicken gut microbiome revealed by metagenomics and culture.</title>
        <authorList>
            <person name="Gilroy R."/>
            <person name="Ravi A."/>
            <person name="Getino M."/>
            <person name="Pursley I."/>
            <person name="Horton D.L."/>
            <person name="Alikhan N.F."/>
            <person name="Baker D."/>
            <person name="Gharbi K."/>
            <person name="Hall N."/>
            <person name="Watson M."/>
            <person name="Adriaenssens E.M."/>
            <person name="Foster-Nyarko E."/>
            <person name="Jarju S."/>
            <person name="Secka A."/>
            <person name="Antonio M."/>
            <person name="Oren A."/>
            <person name="Chaudhuri R.R."/>
            <person name="La Ragione R."/>
            <person name="Hildebrand F."/>
            <person name="Pallen M.J."/>
        </authorList>
    </citation>
    <scope>NUCLEOTIDE SEQUENCE</scope>
    <source>
        <strain evidence="2">ChiSjej5B23-16112</strain>
    </source>
</reference>
<evidence type="ECO:0000313" key="2">
    <source>
        <dbReference type="EMBL" id="HJF93293.1"/>
    </source>
</evidence>
<dbReference type="PANTHER" id="PTHR48094:SF12">
    <property type="entry name" value="PARKINSON DISEASE PROTEIN 7 HOMOLOG"/>
    <property type="match status" value="1"/>
</dbReference>
<gene>
    <name evidence="2" type="ORF">K8V82_00685</name>
</gene>
<dbReference type="InterPro" id="IPR050325">
    <property type="entry name" value="Prot/Nucl_acid_deglycase"/>
</dbReference>
<dbReference type="CDD" id="cd03135">
    <property type="entry name" value="GATase1_DJ-1"/>
    <property type="match status" value="1"/>
</dbReference>
<dbReference type="AlphaFoldDB" id="A0A921LDK3"/>
<accession>A0A921LDK3</accession>
<evidence type="ECO:0000313" key="3">
    <source>
        <dbReference type="Proteomes" id="UP000769156"/>
    </source>
</evidence>
<dbReference type="Proteomes" id="UP000769156">
    <property type="component" value="Unassembled WGS sequence"/>
</dbReference>
<sequence>MKKAAVLLADGFEEIEALTAVDLLRRARIYVDTISISDDYMVAGSHGINVQTEDLFDEVEFAEFDMLVLPGGMPGTTNLEAHPGVRKVVKEFCESGKYVGAICAAPSILGNMGLLKGKRAICYPSFEDKLAGAVLVKAPVVQDGNIITSRGMGTAIDFGLKLVEVLSDKLKADEVAESIIYLK</sequence>
<dbReference type="InterPro" id="IPR006287">
    <property type="entry name" value="DJ-1"/>
</dbReference>
<evidence type="ECO:0000259" key="1">
    <source>
        <dbReference type="Pfam" id="PF01965"/>
    </source>
</evidence>
<dbReference type="EMBL" id="DYVY01000015">
    <property type="protein sequence ID" value="HJF93293.1"/>
    <property type="molecule type" value="Genomic_DNA"/>
</dbReference>
<dbReference type="Pfam" id="PF01965">
    <property type="entry name" value="DJ-1_PfpI"/>
    <property type="match status" value="1"/>
</dbReference>
<comment type="caution">
    <text evidence="2">The sequence shown here is derived from an EMBL/GenBank/DDBJ whole genome shotgun (WGS) entry which is preliminary data.</text>
</comment>
<dbReference type="RefSeq" id="WP_076776632.1">
    <property type="nucleotide sequence ID" value="NZ_CALKQL010000010.1"/>
</dbReference>
<dbReference type="OrthoDB" id="9800516at2"/>
<dbReference type="Gene3D" id="3.40.50.880">
    <property type="match status" value="1"/>
</dbReference>
<protein>
    <submittedName>
        <fullName evidence="2">DJ-1/PfpI family protein</fullName>
    </submittedName>
</protein>
<dbReference type="SUPFAM" id="SSF52317">
    <property type="entry name" value="Class I glutamine amidotransferase-like"/>
    <property type="match status" value="1"/>
</dbReference>
<dbReference type="NCBIfam" id="TIGR01383">
    <property type="entry name" value="not_thiJ"/>
    <property type="match status" value="1"/>
</dbReference>
<dbReference type="InterPro" id="IPR029062">
    <property type="entry name" value="Class_I_gatase-like"/>
</dbReference>
<reference evidence="2" key="2">
    <citation type="submission" date="2021-09" db="EMBL/GenBank/DDBJ databases">
        <authorList>
            <person name="Gilroy R."/>
        </authorList>
    </citation>
    <scope>NUCLEOTIDE SEQUENCE</scope>
    <source>
        <strain evidence="2">ChiSjej5B23-16112</strain>
    </source>
</reference>
<organism evidence="2 3">
    <name type="scientific">Lachnoclostridium phocaeense</name>
    <dbReference type="NCBI Taxonomy" id="1871021"/>
    <lineage>
        <taxon>Bacteria</taxon>
        <taxon>Bacillati</taxon>
        <taxon>Bacillota</taxon>
        <taxon>Clostridia</taxon>
        <taxon>Lachnospirales</taxon>
        <taxon>Lachnospiraceae</taxon>
    </lineage>
</organism>